<feature type="transmembrane region" description="Helical" evidence="1">
    <location>
        <begin position="83"/>
        <end position="103"/>
    </location>
</feature>
<dbReference type="Proteomes" id="UP000324222">
    <property type="component" value="Unassembled WGS sequence"/>
</dbReference>
<name>A0A5B7GN51_PORTR</name>
<reference evidence="2 3" key="1">
    <citation type="submission" date="2019-05" db="EMBL/GenBank/DDBJ databases">
        <title>Another draft genome of Portunus trituberculatus and its Hox gene families provides insights of decapod evolution.</title>
        <authorList>
            <person name="Jeong J.-H."/>
            <person name="Song I."/>
            <person name="Kim S."/>
            <person name="Choi T."/>
            <person name="Kim D."/>
            <person name="Ryu S."/>
            <person name="Kim W."/>
        </authorList>
    </citation>
    <scope>NUCLEOTIDE SEQUENCE [LARGE SCALE GENOMIC DNA]</scope>
    <source>
        <tissue evidence="2">Muscle</tissue>
    </source>
</reference>
<evidence type="ECO:0000256" key="1">
    <source>
        <dbReference type="SAM" id="Phobius"/>
    </source>
</evidence>
<dbReference type="EMBL" id="VSRR010016147">
    <property type="protein sequence ID" value="MPC58973.1"/>
    <property type="molecule type" value="Genomic_DNA"/>
</dbReference>
<proteinExistence type="predicted"/>
<protein>
    <submittedName>
        <fullName evidence="2">Uncharacterized protein</fullName>
    </submittedName>
</protein>
<sequence>MQNPKHAGLEARKRMVQSLHYQARGRATLLGCWLWGFGLGSFWWVALVQRGWEYKFPTICQVCPVGPLGYEGGSGGASWCDCVVWFVVVAGPLGLGVMVATAFPTAGTPIAGNVAVAKHETPGAAHDWAGDGVQIPLVTVVEASMWSPGEAELVLEGLGPGRTTVSTRGITSTASSSLSVVYCTVCSAGGDA</sequence>
<evidence type="ECO:0000313" key="3">
    <source>
        <dbReference type="Proteomes" id="UP000324222"/>
    </source>
</evidence>
<dbReference type="AlphaFoldDB" id="A0A5B7GN51"/>
<keyword evidence="1" id="KW-0472">Membrane</keyword>
<accession>A0A5B7GN51</accession>
<keyword evidence="1" id="KW-1133">Transmembrane helix</keyword>
<feature type="transmembrane region" description="Helical" evidence="1">
    <location>
        <begin position="27"/>
        <end position="46"/>
    </location>
</feature>
<organism evidence="2 3">
    <name type="scientific">Portunus trituberculatus</name>
    <name type="common">Swimming crab</name>
    <name type="synonym">Neptunus trituberculatus</name>
    <dbReference type="NCBI Taxonomy" id="210409"/>
    <lineage>
        <taxon>Eukaryota</taxon>
        <taxon>Metazoa</taxon>
        <taxon>Ecdysozoa</taxon>
        <taxon>Arthropoda</taxon>
        <taxon>Crustacea</taxon>
        <taxon>Multicrustacea</taxon>
        <taxon>Malacostraca</taxon>
        <taxon>Eumalacostraca</taxon>
        <taxon>Eucarida</taxon>
        <taxon>Decapoda</taxon>
        <taxon>Pleocyemata</taxon>
        <taxon>Brachyura</taxon>
        <taxon>Eubrachyura</taxon>
        <taxon>Portunoidea</taxon>
        <taxon>Portunidae</taxon>
        <taxon>Portuninae</taxon>
        <taxon>Portunus</taxon>
    </lineage>
</organism>
<comment type="caution">
    <text evidence="2">The sequence shown here is derived from an EMBL/GenBank/DDBJ whole genome shotgun (WGS) entry which is preliminary data.</text>
</comment>
<keyword evidence="1" id="KW-0812">Transmembrane</keyword>
<keyword evidence="3" id="KW-1185">Reference proteome</keyword>
<evidence type="ECO:0000313" key="2">
    <source>
        <dbReference type="EMBL" id="MPC58973.1"/>
    </source>
</evidence>
<gene>
    <name evidence="2" type="ORF">E2C01_052988</name>
</gene>